<name>A0A2R9VGI8_VIBPH</name>
<reference evidence="1" key="2">
    <citation type="submission" date="2019-12" db="EMBL/GenBank/DDBJ databases">
        <authorList>
            <consortium name="NCBI Pathogen Detection Project"/>
        </authorList>
    </citation>
    <scope>NUCLEOTIDE SEQUENCE</scope>
    <source>
        <strain evidence="1">1930</strain>
    </source>
</reference>
<dbReference type="Proteomes" id="UP000856022">
    <property type="component" value="Unassembled WGS sequence"/>
</dbReference>
<protein>
    <submittedName>
        <fullName evidence="1">Uncharacterized protein</fullName>
    </submittedName>
</protein>
<accession>A0A2R9VGI8</accession>
<comment type="caution">
    <text evidence="1">The sequence shown here is derived from an EMBL/GenBank/DDBJ whole genome shotgun (WGS) entry which is preliminary data.</text>
</comment>
<gene>
    <name evidence="1" type="ORF">I7278_25645</name>
</gene>
<organism evidence="1">
    <name type="scientific">Vibrio parahaemolyticus</name>
    <dbReference type="NCBI Taxonomy" id="670"/>
    <lineage>
        <taxon>Bacteria</taxon>
        <taxon>Pseudomonadati</taxon>
        <taxon>Pseudomonadota</taxon>
        <taxon>Gammaproteobacteria</taxon>
        <taxon>Vibrionales</taxon>
        <taxon>Vibrionaceae</taxon>
        <taxon>Vibrio</taxon>
    </lineage>
</organism>
<proteinExistence type="predicted"/>
<dbReference type="RefSeq" id="WP_025499522.1">
    <property type="nucleotide sequence ID" value="NZ_CP047992.1"/>
</dbReference>
<dbReference type="AlphaFoldDB" id="A0A2R9VGI8"/>
<sequence>MLSKTSVRFAILFMWSFFFPSWFYVSKGVLEDYLDLLNHADLVQVSIITLWLPVGFFGVLLYLLFLTPKAFVRGEKIKEIYRSQTIKIWDKIVTIFALCGIAFAVAWTYHSIDLLEKYGYVYSRDLTRITPTGIHLMYVKAR</sequence>
<evidence type="ECO:0000313" key="1">
    <source>
        <dbReference type="EMBL" id="HAS6680166.1"/>
    </source>
</evidence>
<reference evidence="1" key="1">
    <citation type="journal article" date="2018" name="Genome Biol.">
        <title>SKESA: strategic k-mer extension for scrupulous assemblies.</title>
        <authorList>
            <person name="Souvorov A."/>
            <person name="Agarwala R."/>
            <person name="Lipman D.J."/>
        </authorList>
    </citation>
    <scope>NUCLEOTIDE SEQUENCE</scope>
    <source>
        <strain evidence="1">1930</strain>
    </source>
</reference>
<dbReference type="EMBL" id="DACQKT010000027">
    <property type="protein sequence ID" value="HAS6680166.1"/>
    <property type="molecule type" value="Genomic_DNA"/>
</dbReference>